<keyword evidence="5" id="KW-1185">Reference proteome</keyword>
<protein>
    <submittedName>
        <fullName evidence="4">Uncharacterized protein</fullName>
    </submittedName>
</protein>
<dbReference type="GO" id="GO:0019905">
    <property type="term" value="F:syntaxin binding"/>
    <property type="evidence" value="ECO:0007669"/>
    <property type="project" value="TreeGrafter"/>
</dbReference>
<dbReference type="Pfam" id="PF14938">
    <property type="entry name" value="SNAP"/>
    <property type="match status" value="1"/>
</dbReference>
<keyword evidence="2" id="KW-0813">Transport</keyword>
<comment type="similarity">
    <text evidence="1">Belongs to the SNAP family.</text>
</comment>
<evidence type="ECO:0000256" key="1">
    <source>
        <dbReference type="ARBA" id="ARBA00010050"/>
    </source>
</evidence>
<dbReference type="GO" id="GO:0005483">
    <property type="term" value="F:soluble NSF attachment protein activity"/>
    <property type="evidence" value="ECO:0007669"/>
    <property type="project" value="TreeGrafter"/>
</dbReference>
<dbReference type="AlphaFoldDB" id="A0A4U6WEZ2"/>
<organism evidence="4 5">
    <name type="scientific">Setaria viridis</name>
    <name type="common">Green bristlegrass</name>
    <name type="synonym">Setaria italica subsp. viridis</name>
    <dbReference type="NCBI Taxonomy" id="4556"/>
    <lineage>
        <taxon>Eukaryota</taxon>
        <taxon>Viridiplantae</taxon>
        <taxon>Streptophyta</taxon>
        <taxon>Embryophyta</taxon>
        <taxon>Tracheophyta</taxon>
        <taxon>Spermatophyta</taxon>
        <taxon>Magnoliopsida</taxon>
        <taxon>Liliopsida</taxon>
        <taxon>Poales</taxon>
        <taxon>Poaceae</taxon>
        <taxon>PACMAD clade</taxon>
        <taxon>Panicoideae</taxon>
        <taxon>Panicodae</taxon>
        <taxon>Paniceae</taxon>
        <taxon>Cenchrinae</taxon>
        <taxon>Setaria</taxon>
    </lineage>
</organism>
<dbReference type="PANTHER" id="PTHR13768:SF36">
    <property type="entry name" value="OS01G0812500 PROTEIN"/>
    <property type="match status" value="1"/>
</dbReference>
<dbReference type="Proteomes" id="UP000298652">
    <property type="component" value="Chromosome 1"/>
</dbReference>
<dbReference type="InterPro" id="IPR011990">
    <property type="entry name" value="TPR-like_helical_dom_sf"/>
</dbReference>
<sequence length="214" mass="24410">MWMMEIGSLLRRLAIMMWNVGSLLRRLATGGGRGHEPIPRWEEEREAMRAAAKGFKKAAFSHVHAKNWREAALAFDEQAACDLKLGDELSAASALLHSAKCYVWIHDEDQGAISATKFALDKAVALSVKTNDLEMAAMSCEELAELYVEQRELQTALDFYEKAADYYGSDRHSWKCRFEANRLRYLLDNKETYRRSSEPNCRSQLYEVFATGIM</sequence>
<evidence type="ECO:0000313" key="4">
    <source>
        <dbReference type="EMBL" id="TKW40745.1"/>
    </source>
</evidence>
<name>A0A4U6WEZ2_SETVI</name>
<keyword evidence="3" id="KW-0653">Protein transport</keyword>
<dbReference type="GO" id="GO:0006886">
    <property type="term" value="P:intracellular protein transport"/>
    <property type="evidence" value="ECO:0007669"/>
    <property type="project" value="InterPro"/>
</dbReference>
<dbReference type="GO" id="GO:0005774">
    <property type="term" value="C:vacuolar membrane"/>
    <property type="evidence" value="ECO:0007669"/>
    <property type="project" value="TreeGrafter"/>
</dbReference>
<evidence type="ECO:0000256" key="3">
    <source>
        <dbReference type="ARBA" id="ARBA00022927"/>
    </source>
</evidence>
<evidence type="ECO:0000313" key="5">
    <source>
        <dbReference type="Proteomes" id="UP000298652"/>
    </source>
</evidence>
<dbReference type="InterPro" id="IPR000744">
    <property type="entry name" value="NSF_attach"/>
</dbReference>
<dbReference type="Gramene" id="TKW40745">
    <property type="protein sequence ID" value="TKW40745"/>
    <property type="gene ID" value="SEVIR_1G265900v2"/>
</dbReference>
<dbReference type="Gene3D" id="1.25.40.10">
    <property type="entry name" value="Tetratricopeptide repeat domain"/>
    <property type="match status" value="1"/>
</dbReference>
<dbReference type="GO" id="GO:0035494">
    <property type="term" value="P:SNARE complex disassembly"/>
    <property type="evidence" value="ECO:0007669"/>
    <property type="project" value="TreeGrafter"/>
</dbReference>
<gene>
    <name evidence="4" type="ORF">SEVIR_1G265900v2</name>
</gene>
<proteinExistence type="inferred from homology"/>
<dbReference type="OMA" id="VWIHDED"/>
<dbReference type="EMBL" id="CM016552">
    <property type="protein sequence ID" value="TKW40745.1"/>
    <property type="molecule type" value="Genomic_DNA"/>
</dbReference>
<dbReference type="SUPFAM" id="SSF48452">
    <property type="entry name" value="TPR-like"/>
    <property type="match status" value="1"/>
</dbReference>
<evidence type="ECO:0000256" key="2">
    <source>
        <dbReference type="ARBA" id="ARBA00022448"/>
    </source>
</evidence>
<dbReference type="GO" id="GO:0031201">
    <property type="term" value="C:SNARE complex"/>
    <property type="evidence" value="ECO:0007669"/>
    <property type="project" value="TreeGrafter"/>
</dbReference>
<dbReference type="PANTHER" id="PTHR13768">
    <property type="entry name" value="SOLUBLE NSF ATTACHMENT PROTEIN SNAP"/>
    <property type="match status" value="1"/>
</dbReference>
<accession>A0A4U6WEZ2</accession>
<reference evidence="4" key="1">
    <citation type="submission" date="2019-03" db="EMBL/GenBank/DDBJ databases">
        <title>WGS assembly of Setaria viridis.</title>
        <authorList>
            <person name="Huang P."/>
            <person name="Jenkins J."/>
            <person name="Grimwood J."/>
            <person name="Barry K."/>
            <person name="Healey A."/>
            <person name="Mamidi S."/>
            <person name="Sreedasyam A."/>
            <person name="Shu S."/>
            <person name="Feldman M."/>
            <person name="Wu J."/>
            <person name="Yu Y."/>
            <person name="Chen C."/>
            <person name="Johnson J."/>
            <person name="Rokhsar D."/>
            <person name="Baxter I."/>
            <person name="Schmutz J."/>
            <person name="Brutnell T."/>
            <person name="Kellogg E."/>
        </authorList>
    </citation>
    <scope>NUCLEOTIDE SEQUENCE [LARGE SCALE GENOMIC DNA]</scope>
</reference>